<dbReference type="NCBIfam" id="TIGR00163">
    <property type="entry name" value="PS_decarb"/>
    <property type="match status" value="1"/>
</dbReference>
<dbReference type="UniPathway" id="UPA00558">
    <property type="reaction ID" value="UER00616"/>
</dbReference>
<keyword evidence="8 12" id="KW-0594">Phospholipid biosynthesis</keyword>
<keyword evidence="7 12" id="KW-0472">Membrane</keyword>
<keyword evidence="9 12" id="KW-0456">Lyase</keyword>
<reference evidence="14 15" key="1">
    <citation type="submission" date="2018-04" db="EMBL/GenBank/DDBJ databases">
        <authorList>
            <person name="Huttner S."/>
            <person name="Dainat J."/>
        </authorList>
    </citation>
    <scope>NUCLEOTIDE SEQUENCE [LARGE SCALE GENOMIC DNA]</scope>
</reference>
<comment type="cofactor">
    <cofactor evidence="12">
        <name>pyruvate</name>
        <dbReference type="ChEBI" id="CHEBI:15361"/>
    </cofactor>
    <text evidence="12">Binds 1 pyruvoyl group covalently per subunit.</text>
</comment>
<keyword evidence="2 12" id="KW-0444">Lipid biosynthesis</keyword>
<comment type="pathway">
    <text evidence="12">Phospholipid metabolism; phosphatidylethanolamine biosynthesis; phosphatidylethanolamine from CDP-diacylglycerol: step 2/2.</text>
</comment>
<keyword evidence="12" id="KW-0999">Mitochondrion inner membrane</keyword>
<feature type="chain" id="PRO_5023276149" description="Phosphatidylserine decarboxylase 1 alpha chain" evidence="12">
    <location>
        <begin position="488"/>
        <end position="532"/>
    </location>
</feature>
<comment type="subcellular location">
    <molecule>Phosphatidylserine decarboxylase 1 alpha chain</molecule>
    <subcellularLocation>
        <location evidence="12">Mitochondrion inner membrane</location>
        <topology evidence="12">Peripheral membrane protein</topology>
        <orientation evidence="12">Intermembrane side</orientation>
    </subcellularLocation>
    <text evidence="12">Anchored to the mitochondrial inner membrane through its interaction with the integral membrane beta chain.</text>
</comment>
<evidence type="ECO:0000313" key="15">
    <source>
        <dbReference type="Proteomes" id="UP000289323"/>
    </source>
</evidence>
<feature type="compositionally biased region" description="Polar residues" evidence="13">
    <location>
        <begin position="242"/>
        <end position="254"/>
    </location>
</feature>
<feature type="active site" description="Charge relay system; for autoendoproteolytic cleavage activity" evidence="12">
    <location>
        <position position="360"/>
    </location>
</feature>
<keyword evidence="12" id="KW-0496">Mitochondrion</keyword>
<evidence type="ECO:0000256" key="12">
    <source>
        <dbReference type="HAMAP-Rule" id="MF_03208"/>
    </source>
</evidence>
<dbReference type="EC" id="4.1.1.65" evidence="12"/>
<dbReference type="InterPro" id="IPR033661">
    <property type="entry name" value="PSD_type1_euk"/>
</dbReference>
<comment type="catalytic activity">
    <reaction evidence="12">
        <text>a 1,2-diacyl-sn-glycero-3-phospho-L-serine + H(+) = a 1,2-diacyl-sn-glycero-3-phosphoethanolamine + CO2</text>
        <dbReference type="Rhea" id="RHEA:20828"/>
        <dbReference type="ChEBI" id="CHEBI:15378"/>
        <dbReference type="ChEBI" id="CHEBI:16526"/>
        <dbReference type="ChEBI" id="CHEBI:57262"/>
        <dbReference type="ChEBI" id="CHEBI:64612"/>
        <dbReference type="EC" id="4.1.1.65"/>
    </reaction>
</comment>
<feature type="site" description="Cleavage (non-hydrolytic); by autocatalysis" evidence="12">
    <location>
        <begin position="487"/>
        <end position="488"/>
    </location>
</feature>
<proteinExistence type="inferred from homology"/>
<dbReference type="EMBL" id="OUUZ01000008">
    <property type="protein sequence ID" value="SPQ21274.1"/>
    <property type="molecule type" value="Genomic_DNA"/>
</dbReference>
<name>A0A446BFI5_9PEZI</name>
<feature type="region of interest" description="Disordered" evidence="13">
    <location>
        <begin position="39"/>
        <end position="69"/>
    </location>
</feature>
<protein>
    <recommendedName>
        <fullName evidence="12">Phosphatidylserine decarboxylase proenzyme 1, mitochondrial</fullName>
        <ecNumber evidence="12">4.1.1.65</ecNumber>
    </recommendedName>
    <component>
        <recommendedName>
            <fullName evidence="12">Phosphatidylserine decarboxylase 1 beta chain</fullName>
        </recommendedName>
    </component>
    <component>
        <recommendedName>
            <fullName evidence="12">Phosphatidylserine decarboxylase 1 alpha chain</fullName>
        </recommendedName>
    </component>
</protein>
<comment type="subunit">
    <text evidence="12">Heterodimer of a large membrane-associated beta subunit and a small pyruvoyl-containing alpha subunit.</text>
</comment>
<dbReference type="Proteomes" id="UP000289323">
    <property type="component" value="Unassembled WGS sequence"/>
</dbReference>
<feature type="compositionally biased region" description="Basic and acidic residues" evidence="13">
    <location>
        <begin position="301"/>
        <end position="310"/>
    </location>
</feature>
<gene>
    <name evidence="12" type="primary">PSD1</name>
    <name evidence="14" type="ORF">TT172_LOCUS3693</name>
</gene>
<dbReference type="PANTHER" id="PTHR10067:SF6">
    <property type="entry name" value="PHOSPHATIDYLSERINE DECARBOXYLASE PROENZYME, MITOCHONDRIAL"/>
    <property type="match status" value="1"/>
</dbReference>
<evidence type="ECO:0000256" key="5">
    <source>
        <dbReference type="ARBA" id="ARBA00022989"/>
    </source>
</evidence>
<comment type="PTM">
    <text evidence="12">Is synthesized initially as an inactive proenzyme. Formation of the active enzyme involves a self-maturation process in which the active site pyruvoyl group is generated from an internal serine residue via an autocatalytic post-translational modification. Two non-identical subunits are generated from the proenzyme in this reaction, and the pyruvate is formed at the N-terminus of the alpha chain, which is derived from the carboxyl end of the proenzyme. The autoendoproteolytic cleavage occurs by a canonical serine protease mechanism, in which the side chain hydroxyl group of the serine supplies its oxygen atom to form the C-terminus of the beta chain, while the remainder of the serine residue undergoes an oxidative deamination to produce ammonia and the pyruvoyl prosthetic group on the alpha chain. During this reaction, the Ser that is part of the protease active site of the proenzyme becomes the pyruvoyl prosthetic group, which constitutes an essential element of the active site of the mature decarboxylase.</text>
</comment>
<feature type="chain" id="PRO_5023276148" description="Phosphatidylserine decarboxylase 1 beta chain" evidence="12">
    <location>
        <begin position="1"/>
        <end position="487"/>
    </location>
</feature>
<comment type="subcellular location">
    <molecule>Phosphatidylserine decarboxylase 1 beta chain</molecule>
    <subcellularLocation>
        <location evidence="12">Mitochondrion inner membrane</location>
        <topology evidence="12">Single-pass membrane protein</topology>
        <orientation evidence="12">Intermembrane side</orientation>
    </subcellularLocation>
</comment>
<feature type="modified residue" description="Pyruvic acid (Ser); by autocatalysis" evidence="12">
    <location>
        <position position="488"/>
    </location>
</feature>
<dbReference type="PANTHER" id="PTHR10067">
    <property type="entry name" value="PHOSPHATIDYLSERINE DECARBOXYLASE"/>
    <property type="match status" value="1"/>
</dbReference>
<feature type="active site" description="Charge relay system; for autoendoproteolytic cleavage activity" evidence="12">
    <location>
        <position position="488"/>
    </location>
</feature>
<keyword evidence="6 12" id="KW-0443">Lipid metabolism</keyword>
<keyword evidence="3 12" id="KW-0812">Transmembrane</keyword>
<evidence type="ECO:0000256" key="13">
    <source>
        <dbReference type="SAM" id="MobiDB-lite"/>
    </source>
</evidence>
<feature type="topological domain" description="Mitochondrial matrix" evidence="12">
    <location>
        <begin position="1"/>
        <end position="81"/>
    </location>
</feature>
<evidence type="ECO:0000313" key="14">
    <source>
        <dbReference type="EMBL" id="SPQ21274.1"/>
    </source>
</evidence>
<evidence type="ECO:0000256" key="8">
    <source>
        <dbReference type="ARBA" id="ARBA00023209"/>
    </source>
</evidence>
<dbReference type="HAMAP" id="MF_03208">
    <property type="entry name" value="PS_decarb_PSD_B_type1_euk"/>
    <property type="match status" value="1"/>
</dbReference>
<accession>A0A446BFI5</accession>
<dbReference type="AlphaFoldDB" id="A0A446BFI5"/>
<dbReference type="Pfam" id="PF02666">
    <property type="entry name" value="PS_Dcarbxylase"/>
    <property type="match status" value="2"/>
</dbReference>
<feature type="region of interest" description="Disordered" evidence="13">
    <location>
        <begin position="242"/>
        <end position="263"/>
    </location>
</feature>
<keyword evidence="5 12" id="KW-1133">Transmembrane helix</keyword>
<sequence>MASFQVGPVETIVGLARSTIARRPTSICPGCRRISNCTASRRAQPTARRVPGRRPFSQQSRRPGASSKVQDSRIRWYPIPVGLGVGFLGLVQFYKVYTREQEKQAQDELEQRPKRRRRVRPEGPWQVQIMSTLPLKAMSRLWGRLNELTLPTFLRVPGFRLYSFIFGVNLDEIEETDLRKFPNLAAFFYRTLKPGARPLDMDPNALLSPADGRILQFGQIEGGDIEQVKGMTYTIDALLGQNSPTPSISSQTPLDQPPKPSLHELEGDEELVKQEAEFARVNGISYTLPYLLSGPTKRRKSSLDQPKDESVTPSAAAVSEVRAELALGEPSWLHYLSPGSRHVLYYAVIYLAPGDYHRFHSPTNWVVERRRHFAGELYSVSPYLQRTLPGLFTLNERVVLLGRWRWGFFSYVPVGATNVGSIKINFDRELRTNSLTTDTAADRAAEEAARRGEPYLGYVEATYEGASAVLRGHALRRGEEMGGFQLGSTIVLVFEAPSAEHDEAGRHTGGWQWCVEKGQRVKVGQALGRIDA</sequence>
<organism evidence="14 15">
    <name type="scientific">Thermothielavioides terrestris</name>
    <dbReference type="NCBI Taxonomy" id="2587410"/>
    <lineage>
        <taxon>Eukaryota</taxon>
        <taxon>Fungi</taxon>
        <taxon>Dikarya</taxon>
        <taxon>Ascomycota</taxon>
        <taxon>Pezizomycotina</taxon>
        <taxon>Sordariomycetes</taxon>
        <taxon>Sordariomycetidae</taxon>
        <taxon>Sordariales</taxon>
        <taxon>Chaetomiaceae</taxon>
        <taxon>Thermothielavioides</taxon>
    </lineage>
</organism>
<keyword evidence="11 12" id="KW-0670">Pyruvate</keyword>
<feature type="active site" description="Schiff-base intermediate with substrate; via pyruvic acid; for decarboxylase activity" evidence="12">
    <location>
        <position position="488"/>
    </location>
</feature>
<evidence type="ECO:0000256" key="10">
    <source>
        <dbReference type="ARBA" id="ARBA00023264"/>
    </source>
</evidence>
<comment type="similarity">
    <text evidence="12">Belongs to the phosphatidylserine decarboxylase family. PSD-B subfamily. Eukaryotic type I sub-subfamily.</text>
</comment>
<evidence type="ECO:0000256" key="1">
    <source>
        <dbReference type="ARBA" id="ARBA00005189"/>
    </source>
</evidence>
<comment type="function">
    <text evidence="12">Catalyzes the formation of phosphatidylethanolamine (PtdEtn) from phosphatidylserine (PtdSer). Plays a central role in phospholipid metabolism and in the interorganelle trafficking of phosphatidylserine.</text>
</comment>
<evidence type="ECO:0000256" key="3">
    <source>
        <dbReference type="ARBA" id="ARBA00022692"/>
    </source>
</evidence>
<feature type="topological domain" description="Mitochondrial intermembrane" evidence="12">
    <location>
        <begin position="101"/>
        <end position="532"/>
    </location>
</feature>
<keyword evidence="4 12" id="KW-0210">Decarboxylase</keyword>
<dbReference type="InterPro" id="IPR033177">
    <property type="entry name" value="PSD-B"/>
</dbReference>
<dbReference type="GO" id="GO:0004609">
    <property type="term" value="F:phosphatidylserine decarboxylase activity"/>
    <property type="evidence" value="ECO:0007669"/>
    <property type="project" value="UniProtKB-UniRule"/>
</dbReference>
<keyword evidence="10 12" id="KW-1208">Phospholipid metabolism</keyword>
<feature type="region of interest" description="Disordered" evidence="13">
    <location>
        <begin position="295"/>
        <end position="314"/>
    </location>
</feature>
<dbReference type="GO" id="GO:0016540">
    <property type="term" value="P:protein autoprocessing"/>
    <property type="evidence" value="ECO:0007669"/>
    <property type="project" value="UniProtKB-UniRule"/>
</dbReference>
<evidence type="ECO:0000256" key="7">
    <source>
        <dbReference type="ARBA" id="ARBA00023136"/>
    </source>
</evidence>
<evidence type="ECO:0000256" key="6">
    <source>
        <dbReference type="ARBA" id="ARBA00023098"/>
    </source>
</evidence>
<comment type="pathway">
    <text evidence="1">Lipid metabolism.</text>
</comment>
<dbReference type="InterPro" id="IPR003817">
    <property type="entry name" value="PS_Dcarbxylase"/>
</dbReference>
<evidence type="ECO:0000256" key="2">
    <source>
        <dbReference type="ARBA" id="ARBA00022516"/>
    </source>
</evidence>
<keyword evidence="12" id="KW-0865">Zymogen</keyword>
<evidence type="ECO:0000256" key="11">
    <source>
        <dbReference type="ARBA" id="ARBA00023317"/>
    </source>
</evidence>
<evidence type="ECO:0000256" key="4">
    <source>
        <dbReference type="ARBA" id="ARBA00022793"/>
    </source>
</evidence>
<feature type="active site" description="Charge relay system; for autoendoproteolytic cleavage activity" evidence="12">
    <location>
        <position position="211"/>
    </location>
</feature>
<evidence type="ECO:0000256" key="9">
    <source>
        <dbReference type="ARBA" id="ARBA00023239"/>
    </source>
</evidence>
<dbReference type="GO" id="GO:0005743">
    <property type="term" value="C:mitochondrial inner membrane"/>
    <property type="evidence" value="ECO:0007669"/>
    <property type="project" value="UniProtKB-SubCell"/>
</dbReference>
<dbReference type="GO" id="GO:0006646">
    <property type="term" value="P:phosphatidylethanolamine biosynthetic process"/>
    <property type="evidence" value="ECO:0007669"/>
    <property type="project" value="UniProtKB-UniRule"/>
</dbReference>